<evidence type="ECO:0000256" key="1">
    <source>
        <dbReference type="SAM" id="MobiDB-lite"/>
    </source>
</evidence>
<gene>
    <name evidence="3" type="ORF">TSUD_398680</name>
</gene>
<dbReference type="Pfam" id="PF03372">
    <property type="entry name" value="Exo_endo_phos"/>
    <property type="match status" value="1"/>
</dbReference>
<dbReference type="EMBL" id="DF973930">
    <property type="protein sequence ID" value="GAU42662.1"/>
    <property type="molecule type" value="Genomic_DNA"/>
</dbReference>
<feature type="compositionally biased region" description="Basic and acidic residues" evidence="1">
    <location>
        <begin position="107"/>
        <end position="146"/>
    </location>
</feature>
<dbReference type="OrthoDB" id="785361at2759"/>
<name>A0A2Z6P2K6_TRISU</name>
<evidence type="ECO:0000259" key="2">
    <source>
        <dbReference type="Pfam" id="PF03372"/>
    </source>
</evidence>
<organism evidence="3 4">
    <name type="scientific">Trifolium subterraneum</name>
    <name type="common">Subterranean clover</name>
    <dbReference type="NCBI Taxonomy" id="3900"/>
    <lineage>
        <taxon>Eukaryota</taxon>
        <taxon>Viridiplantae</taxon>
        <taxon>Streptophyta</taxon>
        <taxon>Embryophyta</taxon>
        <taxon>Tracheophyta</taxon>
        <taxon>Spermatophyta</taxon>
        <taxon>Magnoliopsida</taxon>
        <taxon>eudicotyledons</taxon>
        <taxon>Gunneridae</taxon>
        <taxon>Pentapetalae</taxon>
        <taxon>rosids</taxon>
        <taxon>fabids</taxon>
        <taxon>Fabales</taxon>
        <taxon>Fabaceae</taxon>
        <taxon>Papilionoideae</taxon>
        <taxon>50 kb inversion clade</taxon>
        <taxon>NPAAA clade</taxon>
        <taxon>Hologalegina</taxon>
        <taxon>IRL clade</taxon>
        <taxon>Trifolieae</taxon>
        <taxon>Trifolium</taxon>
    </lineage>
</organism>
<dbReference type="AlphaFoldDB" id="A0A2Z6P2K6"/>
<dbReference type="PANTHER" id="PTHR34427">
    <property type="entry name" value="DUF4283 DOMAIN PROTEIN"/>
    <property type="match status" value="1"/>
</dbReference>
<keyword evidence="4" id="KW-1185">Reference proteome</keyword>
<feature type="compositionally biased region" description="Basic and acidic residues" evidence="1">
    <location>
        <begin position="258"/>
        <end position="270"/>
    </location>
</feature>
<reference evidence="4" key="1">
    <citation type="journal article" date="2017" name="Front. Plant Sci.">
        <title>Climate Clever Clovers: New Paradigm to Reduce the Environmental Footprint of Ruminants by Breeding Low Methanogenic Forages Utilizing Haplotype Variation.</title>
        <authorList>
            <person name="Kaur P."/>
            <person name="Appels R."/>
            <person name="Bayer P.E."/>
            <person name="Keeble-Gagnere G."/>
            <person name="Wang J."/>
            <person name="Hirakawa H."/>
            <person name="Shirasawa K."/>
            <person name="Vercoe P."/>
            <person name="Stefanova K."/>
            <person name="Durmic Z."/>
            <person name="Nichols P."/>
            <person name="Revell C."/>
            <person name="Isobe S.N."/>
            <person name="Edwards D."/>
            <person name="Erskine W."/>
        </authorList>
    </citation>
    <scope>NUCLEOTIDE SEQUENCE [LARGE SCALE GENOMIC DNA]</scope>
    <source>
        <strain evidence="4">cv. Daliak</strain>
    </source>
</reference>
<proteinExistence type="predicted"/>
<feature type="compositionally biased region" description="Gly residues" evidence="1">
    <location>
        <begin position="271"/>
        <end position="298"/>
    </location>
</feature>
<evidence type="ECO:0000313" key="4">
    <source>
        <dbReference type="Proteomes" id="UP000242715"/>
    </source>
</evidence>
<dbReference type="SUPFAM" id="SSF56219">
    <property type="entry name" value="DNase I-like"/>
    <property type="match status" value="1"/>
</dbReference>
<accession>A0A2Z6P2K6</accession>
<feature type="region of interest" description="Disordered" evidence="1">
    <location>
        <begin position="258"/>
        <end position="298"/>
    </location>
</feature>
<sequence length="1152" mass="128420">MASSSSQPKQISSIAVGERIPGGFQNTVHFNEKKLRLLVEQMRAFVYDRTAAEEDERSNVDGLDIAINVDHIMQLCGFNPNALNNKREESARLSKKRPSESASDVQTDEKRLKITEDKEVNPQETDKAAMYREAKSQEEHGREHQRASNSSRAGKLDYRRQGNGYGTSKGTGRDLAIGAVQFGCDGTGKQLAEQGTTRVDNRNEVWVDGEIEGVRSGFKWFATFYFTNFPKQIRHFYLGKAFEFRIWAQVARFDKAHGGEKEKGVREQGGKDIGSNGGVGGRGNRGTGGGGAGECGGSEGERGDAWVRLYGIPLHAWTVDFFKLCVMDCGRYLRMDECTMERDRHDYARMLVATSSVEVLNLNANILVDEVMVEIKVIEEWGFNLGEDACLVEEEDQQELLVEQVGEQSDHELSNHVDMLVEKLADEMVGVKGELHVDPDKPLGDAGAADRDACGDTQVDPPVLRGDTIHELHVSDRESKRKKVGGVLRHTVQTLKRVARLHGGERREVASVNKDWENWMVMHEDEKVAVEDVWGIGEAIRIKVKGVSANMFSVLSMGARIVSWNVRGLGGLEKRREFRKLISENNPFIVCIQETKLGACDDLLCASMWGSTTHGYSFRPSVGASGGILVMWDTEEVEVWSTVSHPHVLMIHGRFIRAQEEFFLFNVYAPCENNAKVELWNRLTRRLLHLGWQKVCDFNAVQSDAERRSVLVSEDWCLVWPNCVQQAQLRGLSDYCPLSLSVDEENWGEEDGLTEDEIAKLHAVSSDIHSLIRMNTSICWQQARLLWLHEGDINSKGWRACNPSAKHCSHISLPISRQDTWTGRGWMIFSSVLCLRPKEGVWLNLFPSKKFMPQYGIVIAIRVSFHRNGKLVKGINSTFIALIPKVDNPKKLNDFRPISLVGSLYKILAKVIANRLQQVVGSVVSEVQSAFVAERQILDGILVVNEVVDDARRHQGLNVMMWSLVQAKLFTGYSIGTGSLIDISHLQFADDTLLLGVKSWANICALRGILVLFELVSGLKVNFHKSMLVGVNVAESWLASNGNGFGLFGVRTGENFLGFVGVMYGGLGVRQMRAFNTALLGKWCWRMLVDKSGLWYLLLAARYGEEAGRVLVCVCVWGRGGVLRGGREIARIKDGEGDEGEGGGLCKALRGK</sequence>
<dbReference type="InterPro" id="IPR036691">
    <property type="entry name" value="Endo/exonu/phosph_ase_sf"/>
</dbReference>
<evidence type="ECO:0000313" key="3">
    <source>
        <dbReference type="EMBL" id="GAU42662.1"/>
    </source>
</evidence>
<dbReference type="Gene3D" id="3.60.10.10">
    <property type="entry name" value="Endonuclease/exonuclease/phosphatase"/>
    <property type="match status" value="1"/>
</dbReference>
<feature type="region of interest" description="Disordered" evidence="1">
    <location>
        <begin position="88"/>
        <end position="170"/>
    </location>
</feature>
<dbReference type="Proteomes" id="UP000242715">
    <property type="component" value="Unassembled WGS sequence"/>
</dbReference>
<feature type="domain" description="Endonuclease/exonuclease/phosphatase" evidence="2">
    <location>
        <begin position="562"/>
        <end position="665"/>
    </location>
</feature>
<dbReference type="InterPro" id="IPR005135">
    <property type="entry name" value="Endo/exonuclease/phosphatase"/>
</dbReference>
<dbReference type="PANTHER" id="PTHR34427:SF5">
    <property type="entry name" value="DUF4283 DOMAIN-CONTAINING PROTEIN"/>
    <property type="match status" value="1"/>
</dbReference>
<protein>
    <recommendedName>
        <fullName evidence="2">Endonuclease/exonuclease/phosphatase domain-containing protein</fullName>
    </recommendedName>
</protein>